<keyword evidence="2" id="KW-1185">Reference proteome</keyword>
<evidence type="ECO:0000313" key="2">
    <source>
        <dbReference type="Proteomes" id="UP000006729"/>
    </source>
</evidence>
<organism evidence="1 2">
    <name type="scientific">Populus trichocarpa</name>
    <name type="common">Western balsam poplar</name>
    <name type="synonym">Populus balsamifera subsp. trichocarpa</name>
    <dbReference type="NCBI Taxonomy" id="3694"/>
    <lineage>
        <taxon>Eukaryota</taxon>
        <taxon>Viridiplantae</taxon>
        <taxon>Streptophyta</taxon>
        <taxon>Embryophyta</taxon>
        <taxon>Tracheophyta</taxon>
        <taxon>Spermatophyta</taxon>
        <taxon>Magnoliopsida</taxon>
        <taxon>eudicotyledons</taxon>
        <taxon>Gunneridae</taxon>
        <taxon>Pentapetalae</taxon>
        <taxon>rosids</taxon>
        <taxon>fabids</taxon>
        <taxon>Malpighiales</taxon>
        <taxon>Salicaceae</taxon>
        <taxon>Saliceae</taxon>
        <taxon>Populus</taxon>
    </lineage>
</organism>
<accession>A0A3N7EJ12</accession>
<sequence>MVSTFQQVPVGSKKESPPLPGDWINLVAKSKAQALVLFPCTHNLRTTMKMS</sequence>
<reference evidence="1 2" key="1">
    <citation type="journal article" date="2006" name="Science">
        <title>The genome of black cottonwood, Populus trichocarpa (Torr. &amp; Gray).</title>
        <authorList>
            <person name="Tuskan G.A."/>
            <person name="Difazio S."/>
            <person name="Jansson S."/>
            <person name="Bohlmann J."/>
            <person name="Grigoriev I."/>
            <person name="Hellsten U."/>
            <person name="Putnam N."/>
            <person name="Ralph S."/>
            <person name="Rombauts S."/>
            <person name="Salamov A."/>
            <person name="Schein J."/>
            <person name="Sterck L."/>
            <person name="Aerts A."/>
            <person name="Bhalerao R.R."/>
            <person name="Bhalerao R.P."/>
            <person name="Blaudez D."/>
            <person name="Boerjan W."/>
            <person name="Brun A."/>
            <person name="Brunner A."/>
            <person name="Busov V."/>
            <person name="Campbell M."/>
            <person name="Carlson J."/>
            <person name="Chalot M."/>
            <person name="Chapman J."/>
            <person name="Chen G.L."/>
            <person name="Cooper D."/>
            <person name="Coutinho P.M."/>
            <person name="Couturier J."/>
            <person name="Covert S."/>
            <person name="Cronk Q."/>
            <person name="Cunningham R."/>
            <person name="Davis J."/>
            <person name="Degroeve S."/>
            <person name="Dejardin A."/>
            <person name="Depamphilis C."/>
            <person name="Detter J."/>
            <person name="Dirks B."/>
            <person name="Dubchak I."/>
            <person name="Duplessis S."/>
            <person name="Ehlting J."/>
            <person name="Ellis B."/>
            <person name="Gendler K."/>
            <person name="Goodstein D."/>
            <person name="Gribskov M."/>
            <person name="Grimwood J."/>
            <person name="Groover A."/>
            <person name="Gunter L."/>
            <person name="Hamberger B."/>
            <person name="Heinze B."/>
            <person name="Helariutta Y."/>
            <person name="Henrissat B."/>
            <person name="Holligan D."/>
            <person name="Holt R."/>
            <person name="Huang W."/>
            <person name="Islam-Faridi N."/>
            <person name="Jones S."/>
            <person name="Jones-Rhoades M."/>
            <person name="Jorgensen R."/>
            <person name="Joshi C."/>
            <person name="Kangasjarvi J."/>
            <person name="Karlsson J."/>
            <person name="Kelleher C."/>
            <person name="Kirkpatrick R."/>
            <person name="Kirst M."/>
            <person name="Kohler A."/>
            <person name="Kalluri U."/>
            <person name="Larimer F."/>
            <person name="Leebens-Mack J."/>
            <person name="Leple J.C."/>
            <person name="Locascio P."/>
            <person name="Lou Y."/>
            <person name="Lucas S."/>
            <person name="Martin F."/>
            <person name="Montanini B."/>
            <person name="Napoli C."/>
            <person name="Nelson D.R."/>
            <person name="Nelson C."/>
            <person name="Nieminen K."/>
            <person name="Nilsson O."/>
            <person name="Pereda V."/>
            <person name="Peter G."/>
            <person name="Philippe R."/>
            <person name="Pilate G."/>
            <person name="Poliakov A."/>
            <person name="Razumovskaya J."/>
            <person name="Richardson P."/>
            <person name="Rinaldi C."/>
            <person name="Ritland K."/>
            <person name="Rouze P."/>
            <person name="Ryaboy D."/>
            <person name="Schmutz J."/>
            <person name="Schrader J."/>
            <person name="Segerman B."/>
            <person name="Shin H."/>
            <person name="Siddiqui A."/>
            <person name="Sterky F."/>
            <person name="Terry A."/>
            <person name="Tsai C.J."/>
            <person name="Uberbacher E."/>
            <person name="Unneberg P."/>
            <person name="Vahala J."/>
            <person name="Wall K."/>
            <person name="Wessler S."/>
            <person name="Yang G."/>
            <person name="Yin T."/>
            <person name="Douglas C."/>
            <person name="Marra M."/>
            <person name="Sandberg G."/>
            <person name="Van de Peer Y."/>
            <person name="Rokhsar D."/>
        </authorList>
    </citation>
    <scope>NUCLEOTIDE SEQUENCE [LARGE SCALE GENOMIC DNA]</scope>
    <source>
        <strain evidence="2">cv. Nisqually</strain>
    </source>
</reference>
<evidence type="ECO:0000313" key="1">
    <source>
        <dbReference type="EMBL" id="RQO86997.1"/>
    </source>
</evidence>
<dbReference type="InParanoid" id="A0A3N7EJ12"/>
<proteinExistence type="predicted"/>
<dbReference type="AlphaFoldDB" id="A0A3N7EJ12"/>
<gene>
    <name evidence="1" type="ORF">POPTR_002G154050</name>
</gene>
<dbReference type="Proteomes" id="UP000006729">
    <property type="component" value="Chromosome 2"/>
</dbReference>
<name>A0A3N7EJ12_POPTR</name>
<protein>
    <submittedName>
        <fullName evidence="1">Uncharacterized protein</fullName>
    </submittedName>
</protein>
<dbReference type="EMBL" id="CM009291">
    <property type="protein sequence ID" value="RQO86997.1"/>
    <property type="molecule type" value="Genomic_DNA"/>
</dbReference>